<reference evidence="1 2" key="1">
    <citation type="journal article" date="2017" name="ISME J.">
        <title>Energy and carbon metabolisms in a deep terrestrial subsurface fluid microbial community.</title>
        <authorList>
            <person name="Momper L."/>
            <person name="Jungbluth S.P."/>
            <person name="Lee M.D."/>
            <person name="Amend J.P."/>
        </authorList>
    </citation>
    <scope>NUCLEOTIDE SEQUENCE [LARGE SCALE GENOMIC DNA]</scope>
    <source>
        <strain evidence="1">SURF_17</strain>
    </source>
</reference>
<accession>A0A419F6B6</accession>
<dbReference type="AlphaFoldDB" id="A0A419F6B6"/>
<protein>
    <submittedName>
        <fullName evidence="1">TIGR04076 family protein</fullName>
    </submittedName>
</protein>
<dbReference type="NCBIfam" id="TIGR04076">
    <property type="entry name" value="TIGR04076 family protein"/>
    <property type="match status" value="1"/>
</dbReference>
<dbReference type="Proteomes" id="UP000285961">
    <property type="component" value="Unassembled WGS sequence"/>
</dbReference>
<gene>
    <name evidence="1" type="ORF">C4532_03780</name>
</gene>
<organism evidence="1 2">
    <name type="scientific">Candidatus Abyssobacteria bacterium SURF_17</name>
    <dbReference type="NCBI Taxonomy" id="2093361"/>
    <lineage>
        <taxon>Bacteria</taxon>
        <taxon>Pseudomonadati</taxon>
        <taxon>Candidatus Hydrogenedentota</taxon>
        <taxon>Candidatus Abyssobacteria</taxon>
    </lineage>
</organism>
<sequence>MHKLKITVKSVKGNCAAGYKVGDYFLVKDPMIIPARPTGLCIYAIPAFIPYLTAYYRETPPEDWINMKQELQCPDSSNTVVFALERVE</sequence>
<dbReference type="InterPro" id="IPR023811">
    <property type="entry name" value="CHP04076"/>
</dbReference>
<comment type="caution">
    <text evidence="1">The sequence shown here is derived from an EMBL/GenBank/DDBJ whole genome shotgun (WGS) entry which is preliminary data.</text>
</comment>
<evidence type="ECO:0000313" key="2">
    <source>
        <dbReference type="Proteomes" id="UP000285961"/>
    </source>
</evidence>
<evidence type="ECO:0000313" key="1">
    <source>
        <dbReference type="EMBL" id="RJP73953.1"/>
    </source>
</evidence>
<name>A0A419F6B6_9BACT</name>
<proteinExistence type="predicted"/>
<dbReference type="EMBL" id="QZKI01000022">
    <property type="protein sequence ID" value="RJP73953.1"/>
    <property type="molecule type" value="Genomic_DNA"/>
</dbReference>